<evidence type="ECO:0000256" key="5">
    <source>
        <dbReference type="RuleBase" id="RU362125"/>
    </source>
</evidence>
<dbReference type="PANTHER" id="PTHR43884">
    <property type="entry name" value="ACYL-COA DEHYDROGENASE"/>
    <property type="match status" value="1"/>
</dbReference>
<sequence>MTDPELPDHLRVLEDHCVEIARELREPGLVLDEDPDAITKYLDLPAVRLQEAMLIPPRFAAETYRVGGHSFPGGSCLARVVVMDRLAHGDPGVLLASPGPSLAGAAVQALGDEEQQRRFFERFSARPTWTFFALTEHGKGSAAAELETRLVTSDEGLSLHGAKKYIGNGARAQTGVVFCRRAPGPLGIEAVLVDTPAPGFRGELLPIVGLRGVRISELVFDGQRVDPADVLGGDRKPSRRGFLGARQTLTTYRPSLAAMAVGVGDAVLDYVRAERTALPAADELRVADLAGRVRVARRRVREVAAALDAGRPDAHKTSAAKLTATRLAEEATLLAVDLLGPAALLEHPWLDKTYRDVRAFEFMEGSGDVHRLLVFQGALRDPGGGA</sequence>
<evidence type="ECO:0000256" key="3">
    <source>
        <dbReference type="ARBA" id="ARBA00022630"/>
    </source>
</evidence>
<proteinExistence type="inferred from homology"/>
<keyword evidence="4 5" id="KW-0274">FAD</keyword>
<comment type="cofactor">
    <cofactor evidence="1 5">
        <name>FAD</name>
        <dbReference type="ChEBI" id="CHEBI:57692"/>
    </cofactor>
</comment>
<comment type="caution">
    <text evidence="8">The sequence shown here is derived from an EMBL/GenBank/DDBJ whole genome shotgun (WGS) entry which is preliminary data.</text>
</comment>
<dbReference type="SUPFAM" id="SSF56645">
    <property type="entry name" value="Acyl-CoA dehydrogenase NM domain-like"/>
    <property type="match status" value="1"/>
</dbReference>
<dbReference type="InterPro" id="IPR037069">
    <property type="entry name" value="AcylCoA_DH/ox_N_sf"/>
</dbReference>
<dbReference type="SUPFAM" id="SSF47203">
    <property type="entry name" value="Acyl-CoA dehydrogenase C-terminal domain-like"/>
    <property type="match status" value="1"/>
</dbReference>
<dbReference type="Gene3D" id="1.10.540.10">
    <property type="entry name" value="Acyl-CoA dehydrogenase/oxidase, N-terminal domain"/>
    <property type="match status" value="1"/>
</dbReference>
<evidence type="ECO:0000313" key="9">
    <source>
        <dbReference type="Proteomes" id="UP001595833"/>
    </source>
</evidence>
<dbReference type="CDD" id="cd00567">
    <property type="entry name" value="ACAD"/>
    <property type="match status" value="1"/>
</dbReference>
<feature type="domain" description="Acyl-CoA dehydrogenase/oxidase C-terminal" evidence="6">
    <location>
        <begin position="240"/>
        <end position="377"/>
    </location>
</feature>
<gene>
    <name evidence="8" type="ORF">ACFPFM_20440</name>
</gene>
<dbReference type="Gene3D" id="2.40.110.10">
    <property type="entry name" value="Butyryl-CoA Dehydrogenase, subunit A, domain 2"/>
    <property type="match status" value="1"/>
</dbReference>
<evidence type="ECO:0000256" key="2">
    <source>
        <dbReference type="ARBA" id="ARBA00009347"/>
    </source>
</evidence>
<keyword evidence="9" id="KW-1185">Reference proteome</keyword>
<dbReference type="Gene3D" id="1.20.140.10">
    <property type="entry name" value="Butyryl-CoA Dehydrogenase, subunit A, domain 3"/>
    <property type="match status" value="1"/>
</dbReference>
<dbReference type="RefSeq" id="WP_344039587.1">
    <property type="nucleotide sequence ID" value="NZ_BAAAKE010000017.1"/>
</dbReference>
<dbReference type="GO" id="GO:0016491">
    <property type="term" value="F:oxidoreductase activity"/>
    <property type="evidence" value="ECO:0007669"/>
    <property type="project" value="UniProtKB-KW"/>
</dbReference>
<evidence type="ECO:0000256" key="1">
    <source>
        <dbReference type="ARBA" id="ARBA00001974"/>
    </source>
</evidence>
<keyword evidence="5 8" id="KW-0560">Oxidoreductase</keyword>
<comment type="similarity">
    <text evidence="2 5">Belongs to the acyl-CoA dehydrogenase family.</text>
</comment>
<dbReference type="Pfam" id="PF02770">
    <property type="entry name" value="Acyl-CoA_dh_M"/>
    <property type="match status" value="1"/>
</dbReference>
<dbReference type="Pfam" id="PF00441">
    <property type="entry name" value="Acyl-CoA_dh_1"/>
    <property type="match status" value="1"/>
</dbReference>
<dbReference type="InterPro" id="IPR036250">
    <property type="entry name" value="AcylCo_DH-like_C"/>
</dbReference>
<accession>A0ABV9Y421</accession>
<evidence type="ECO:0000313" key="8">
    <source>
        <dbReference type="EMBL" id="MFC5056114.1"/>
    </source>
</evidence>
<evidence type="ECO:0000259" key="7">
    <source>
        <dbReference type="Pfam" id="PF02770"/>
    </source>
</evidence>
<evidence type="ECO:0000259" key="6">
    <source>
        <dbReference type="Pfam" id="PF00441"/>
    </source>
</evidence>
<dbReference type="InterPro" id="IPR009100">
    <property type="entry name" value="AcylCoA_DH/oxidase_NM_dom_sf"/>
</dbReference>
<dbReference type="EC" id="1.-.-.-" evidence="8"/>
<dbReference type="PANTHER" id="PTHR43884:SF12">
    <property type="entry name" value="ISOVALERYL-COA DEHYDROGENASE, MITOCHONDRIAL-RELATED"/>
    <property type="match status" value="1"/>
</dbReference>
<dbReference type="InterPro" id="IPR046373">
    <property type="entry name" value="Acyl-CoA_Oxase/DH_mid-dom_sf"/>
</dbReference>
<feature type="domain" description="Acyl-CoA oxidase/dehydrogenase middle" evidence="7">
    <location>
        <begin position="132"/>
        <end position="221"/>
    </location>
</feature>
<dbReference type="EMBL" id="JBHSJB010000018">
    <property type="protein sequence ID" value="MFC5056114.1"/>
    <property type="molecule type" value="Genomic_DNA"/>
</dbReference>
<evidence type="ECO:0000256" key="4">
    <source>
        <dbReference type="ARBA" id="ARBA00022827"/>
    </source>
</evidence>
<dbReference type="Proteomes" id="UP001595833">
    <property type="component" value="Unassembled WGS sequence"/>
</dbReference>
<dbReference type="InterPro" id="IPR006091">
    <property type="entry name" value="Acyl-CoA_Oxase/DH_mid-dom"/>
</dbReference>
<name>A0ABV9Y421_9PSEU</name>
<protein>
    <submittedName>
        <fullName evidence="8">Acyl-CoA dehydrogenase family protein</fullName>
        <ecNumber evidence="8">1.-.-.-</ecNumber>
    </submittedName>
</protein>
<dbReference type="InterPro" id="IPR009075">
    <property type="entry name" value="AcylCo_DH/oxidase_C"/>
</dbReference>
<organism evidence="8 9">
    <name type="scientific">Saccharothrix xinjiangensis</name>
    <dbReference type="NCBI Taxonomy" id="204798"/>
    <lineage>
        <taxon>Bacteria</taxon>
        <taxon>Bacillati</taxon>
        <taxon>Actinomycetota</taxon>
        <taxon>Actinomycetes</taxon>
        <taxon>Pseudonocardiales</taxon>
        <taxon>Pseudonocardiaceae</taxon>
        <taxon>Saccharothrix</taxon>
    </lineage>
</organism>
<keyword evidence="3 5" id="KW-0285">Flavoprotein</keyword>
<reference evidence="9" key="1">
    <citation type="journal article" date="2019" name="Int. J. Syst. Evol. Microbiol.">
        <title>The Global Catalogue of Microorganisms (GCM) 10K type strain sequencing project: providing services to taxonomists for standard genome sequencing and annotation.</title>
        <authorList>
            <consortium name="The Broad Institute Genomics Platform"/>
            <consortium name="The Broad Institute Genome Sequencing Center for Infectious Disease"/>
            <person name="Wu L."/>
            <person name="Ma J."/>
        </authorList>
    </citation>
    <scope>NUCLEOTIDE SEQUENCE [LARGE SCALE GENOMIC DNA]</scope>
    <source>
        <strain evidence="9">KCTC 12848</strain>
    </source>
</reference>